<dbReference type="SUPFAM" id="SSF52172">
    <property type="entry name" value="CheY-like"/>
    <property type="match status" value="1"/>
</dbReference>
<dbReference type="Pfam" id="PF00072">
    <property type="entry name" value="Response_reg"/>
    <property type="match status" value="1"/>
</dbReference>
<dbReference type="PANTHER" id="PTHR37299">
    <property type="entry name" value="TRANSCRIPTIONAL REGULATOR-RELATED"/>
    <property type="match status" value="1"/>
</dbReference>
<keyword evidence="5" id="KW-1185">Reference proteome</keyword>
<accession>A0ABW2NT06</accession>
<evidence type="ECO:0000259" key="3">
    <source>
        <dbReference type="PROSITE" id="PS50930"/>
    </source>
</evidence>
<dbReference type="Proteomes" id="UP001596549">
    <property type="component" value="Unassembled WGS sequence"/>
</dbReference>
<dbReference type="SMART" id="SM00448">
    <property type="entry name" value="REC"/>
    <property type="match status" value="1"/>
</dbReference>
<reference evidence="5" key="1">
    <citation type="journal article" date="2019" name="Int. J. Syst. Evol. Microbiol.">
        <title>The Global Catalogue of Microorganisms (GCM) 10K type strain sequencing project: providing services to taxonomists for standard genome sequencing and annotation.</title>
        <authorList>
            <consortium name="The Broad Institute Genomics Platform"/>
            <consortium name="The Broad Institute Genome Sequencing Center for Infectious Disease"/>
            <person name="Wu L."/>
            <person name="Ma J."/>
        </authorList>
    </citation>
    <scope>NUCLEOTIDE SEQUENCE [LARGE SCALE GENOMIC DNA]</scope>
    <source>
        <strain evidence="5">NBRC 106396</strain>
    </source>
</reference>
<evidence type="ECO:0000256" key="1">
    <source>
        <dbReference type="PROSITE-ProRule" id="PRU00169"/>
    </source>
</evidence>
<dbReference type="InterPro" id="IPR007492">
    <property type="entry name" value="LytTR_DNA-bd_dom"/>
</dbReference>
<gene>
    <name evidence="4" type="ORF">ACFQPF_15210</name>
</gene>
<dbReference type="InterPro" id="IPR001789">
    <property type="entry name" value="Sig_transdc_resp-reg_receiver"/>
</dbReference>
<dbReference type="RefSeq" id="WP_379750553.1">
    <property type="nucleotide sequence ID" value="NZ_JBHTCP010000049.1"/>
</dbReference>
<comment type="caution">
    <text evidence="4">The sequence shown here is derived from an EMBL/GenBank/DDBJ whole genome shotgun (WGS) entry which is preliminary data.</text>
</comment>
<organism evidence="4 5">
    <name type="scientific">Fictibacillus iocasae</name>
    <dbReference type="NCBI Taxonomy" id="2715437"/>
    <lineage>
        <taxon>Bacteria</taxon>
        <taxon>Bacillati</taxon>
        <taxon>Bacillota</taxon>
        <taxon>Bacilli</taxon>
        <taxon>Bacillales</taxon>
        <taxon>Fictibacillaceae</taxon>
        <taxon>Fictibacillus</taxon>
    </lineage>
</organism>
<keyword evidence="1" id="KW-0597">Phosphoprotein</keyword>
<protein>
    <submittedName>
        <fullName evidence="4">LytR/AlgR family response regulator transcription factor</fullName>
    </submittedName>
</protein>
<dbReference type="Gene3D" id="3.40.50.2300">
    <property type="match status" value="1"/>
</dbReference>
<evidence type="ECO:0000259" key="2">
    <source>
        <dbReference type="PROSITE" id="PS50110"/>
    </source>
</evidence>
<feature type="domain" description="Response regulatory" evidence="2">
    <location>
        <begin position="5"/>
        <end position="119"/>
    </location>
</feature>
<evidence type="ECO:0000313" key="5">
    <source>
        <dbReference type="Proteomes" id="UP001596549"/>
    </source>
</evidence>
<evidence type="ECO:0000313" key="4">
    <source>
        <dbReference type="EMBL" id="MFC7372987.1"/>
    </source>
</evidence>
<dbReference type="Gene3D" id="2.40.50.1020">
    <property type="entry name" value="LytTr DNA-binding domain"/>
    <property type="match status" value="1"/>
</dbReference>
<sequence>MNQYKVIIAEDHGPSREVLKHFMKGLTEYEICGEASNGEELIGQAIIHQPDLLLLDIHMPGLNGIDAIKKIMQIVPPIKFIFITGYDEFAVEAFNLAAVDYIVKPVERDRLLTALHKFTVTSLIGTGEPKDPITVSKLVLRHRGSRHYINFSDIIFIEKAGRKAMIHTAEDVYESGETLESLLKKLNHTFLLTHRSYIINLEWIAHITAVDETYRVSFKKYPLKAMISKHKIAQTQLALQQHLN</sequence>
<dbReference type="InterPro" id="IPR046947">
    <property type="entry name" value="LytR-like"/>
</dbReference>
<feature type="domain" description="HTH LytTR-type" evidence="3">
    <location>
        <begin position="138"/>
        <end position="241"/>
    </location>
</feature>
<dbReference type="PROSITE" id="PS50110">
    <property type="entry name" value="RESPONSE_REGULATORY"/>
    <property type="match status" value="1"/>
</dbReference>
<proteinExistence type="predicted"/>
<dbReference type="Pfam" id="PF04397">
    <property type="entry name" value="LytTR"/>
    <property type="match status" value="1"/>
</dbReference>
<dbReference type="PROSITE" id="PS50930">
    <property type="entry name" value="HTH_LYTTR"/>
    <property type="match status" value="1"/>
</dbReference>
<dbReference type="SMART" id="SM00850">
    <property type="entry name" value="LytTR"/>
    <property type="match status" value="1"/>
</dbReference>
<feature type="modified residue" description="4-aspartylphosphate" evidence="1">
    <location>
        <position position="56"/>
    </location>
</feature>
<name>A0ABW2NT06_9BACL</name>
<dbReference type="PANTHER" id="PTHR37299:SF1">
    <property type="entry name" value="STAGE 0 SPORULATION PROTEIN A HOMOLOG"/>
    <property type="match status" value="1"/>
</dbReference>
<dbReference type="InterPro" id="IPR011006">
    <property type="entry name" value="CheY-like_superfamily"/>
</dbReference>
<dbReference type="EMBL" id="JBHTCP010000049">
    <property type="protein sequence ID" value="MFC7372987.1"/>
    <property type="molecule type" value="Genomic_DNA"/>
</dbReference>